<keyword evidence="10" id="KW-0238">DNA-binding</keyword>
<accession>A0A6P3VUD2</accession>
<evidence type="ECO:0000313" key="17">
    <source>
        <dbReference type="RefSeq" id="XP_012681522.1"/>
    </source>
</evidence>
<dbReference type="Pfam" id="PF00096">
    <property type="entry name" value="zf-C2H2"/>
    <property type="match status" value="3"/>
</dbReference>
<dbReference type="InterPro" id="IPR013087">
    <property type="entry name" value="Znf_C2H2_type"/>
</dbReference>
<evidence type="ECO:0000256" key="4">
    <source>
        <dbReference type="ARBA" id="ARBA00022723"/>
    </source>
</evidence>
<keyword evidence="12" id="KW-0804">Transcription</keyword>
<keyword evidence="9" id="KW-0805">Transcription regulation</keyword>
<evidence type="ECO:0000256" key="5">
    <source>
        <dbReference type="ARBA" id="ARBA00022737"/>
    </source>
</evidence>
<dbReference type="FunFam" id="3.30.160.60:FF:000446">
    <property type="entry name" value="Zinc finger protein"/>
    <property type="match status" value="1"/>
</dbReference>
<dbReference type="SMART" id="SM00355">
    <property type="entry name" value="ZnF_C2H2"/>
    <property type="match status" value="3"/>
</dbReference>
<keyword evidence="5" id="KW-0677">Repeat</keyword>
<dbReference type="FunFam" id="3.30.160.60:FF:000237">
    <property type="entry name" value="Krueppel-like factor 2"/>
    <property type="match status" value="1"/>
</dbReference>
<gene>
    <name evidence="17" type="primary">klf17</name>
</gene>
<evidence type="ECO:0000256" key="7">
    <source>
        <dbReference type="ARBA" id="ARBA00022833"/>
    </source>
</evidence>
<dbReference type="RefSeq" id="XP_012681522.1">
    <property type="nucleotide sequence ID" value="XM_012826068.3"/>
</dbReference>
<keyword evidence="13" id="KW-0539">Nucleus</keyword>
<dbReference type="Gene3D" id="3.30.160.60">
    <property type="entry name" value="Classic Zinc Finger"/>
    <property type="match status" value="3"/>
</dbReference>
<protein>
    <submittedName>
        <fullName evidence="17">Krueppel-like factor 17</fullName>
    </submittedName>
</protein>
<evidence type="ECO:0000256" key="12">
    <source>
        <dbReference type="ARBA" id="ARBA00023163"/>
    </source>
</evidence>
<evidence type="ECO:0000256" key="6">
    <source>
        <dbReference type="ARBA" id="ARBA00022771"/>
    </source>
</evidence>
<dbReference type="InterPro" id="IPR036236">
    <property type="entry name" value="Znf_C2H2_sf"/>
</dbReference>
<keyword evidence="3" id="KW-0597">Phosphoprotein</keyword>
<dbReference type="PANTHER" id="PTHR23235">
    <property type="entry name" value="KRUEPPEL-LIKE TRANSCRIPTION FACTOR"/>
    <property type="match status" value="1"/>
</dbReference>
<evidence type="ECO:0000256" key="11">
    <source>
        <dbReference type="ARBA" id="ARBA00023159"/>
    </source>
</evidence>
<evidence type="ECO:0000256" key="14">
    <source>
        <dbReference type="PROSITE-ProRule" id="PRU00042"/>
    </source>
</evidence>
<dbReference type="KEGG" id="char:105898955"/>
<dbReference type="AlphaFoldDB" id="A0A6P3VUD2"/>
<dbReference type="SUPFAM" id="SSF57667">
    <property type="entry name" value="beta-beta-alpha zinc fingers"/>
    <property type="match status" value="2"/>
</dbReference>
<proteinExistence type="inferred from homology"/>
<keyword evidence="6 14" id="KW-0863">Zinc-finger</keyword>
<evidence type="ECO:0000256" key="8">
    <source>
        <dbReference type="ARBA" id="ARBA00022843"/>
    </source>
</evidence>
<dbReference type="GO" id="GO:0010725">
    <property type="term" value="P:regulation of primitive erythrocyte differentiation"/>
    <property type="evidence" value="ECO:0007669"/>
    <property type="project" value="Ensembl"/>
</dbReference>
<dbReference type="GO" id="GO:0000978">
    <property type="term" value="F:RNA polymerase II cis-regulatory region sequence-specific DNA binding"/>
    <property type="evidence" value="ECO:0007669"/>
    <property type="project" value="TreeGrafter"/>
</dbReference>
<dbReference type="GO" id="GO:0000981">
    <property type="term" value="F:DNA-binding transcription factor activity, RNA polymerase II-specific"/>
    <property type="evidence" value="ECO:0007669"/>
    <property type="project" value="TreeGrafter"/>
</dbReference>
<dbReference type="GO" id="GO:0048785">
    <property type="term" value="P:hatching gland development"/>
    <property type="evidence" value="ECO:0007669"/>
    <property type="project" value="Ensembl"/>
</dbReference>
<keyword evidence="4" id="KW-0479">Metal-binding</keyword>
<dbReference type="GO" id="GO:0045893">
    <property type="term" value="P:positive regulation of DNA-templated transcription"/>
    <property type="evidence" value="ECO:0007669"/>
    <property type="project" value="Ensembl"/>
</dbReference>
<evidence type="ECO:0000256" key="3">
    <source>
        <dbReference type="ARBA" id="ARBA00022553"/>
    </source>
</evidence>
<comment type="similarity">
    <text evidence="2">Belongs to the krueppel C2H2-type zinc-finger protein family.</text>
</comment>
<dbReference type="PROSITE" id="PS00028">
    <property type="entry name" value="ZINC_FINGER_C2H2_1"/>
    <property type="match status" value="3"/>
</dbReference>
<sequence>MALADAMLPSISAFATSTPEEKQTVQHWKVDQTRIGDDMKPLIEVEFSIVEGSALNKEEDDLSKFLDLEFILSNTIGNNSTSHSTYPLPESPDSCSTVYDSDSSHQTPNAYCSSSYSSSPCHSLVAELLTPDMGYQGDAQRDFRLTERREYTELGVPSSENHVHLAVNHMGYKIKTESQEQSCMMPTDFMGHGYEQKPPRLMHNGFMQQQACAQGFAPQIIHQSLSRDEMARKDCHLAEMSAHHHSHLTRSQQYLPGAYPQQYPQHPGAQQYHGEYGMFRESMRVHPGMPGAVLTPPSSPLLEFFAAEDTKPKRGRRSWARKRTATHSCEFPGCGKTYTKSSHLKAHLRTHTGEKPYHCSWEGCGWKFARSDELTRHYRKHTGHRPFQCHLCERAFSRSDHLALHMKRHI</sequence>
<dbReference type="Proteomes" id="UP000515152">
    <property type="component" value="Chromosome 25"/>
</dbReference>
<feature type="domain" description="C2H2-type" evidence="15">
    <location>
        <begin position="387"/>
        <end position="410"/>
    </location>
</feature>
<dbReference type="GO" id="GO:0005634">
    <property type="term" value="C:nucleus"/>
    <property type="evidence" value="ECO:0007669"/>
    <property type="project" value="UniProtKB-SubCell"/>
</dbReference>
<dbReference type="CDD" id="cd22056">
    <property type="entry name" value="KLF1_2_4_N-like"/>
    <property type="match status" value="1"/>
</dbReference>
<dbReference type="PROSITE" id="PS50157">
    <property type="entry name" value="ZINC_FINGER_C2H2_2"/>
    <property type="match status" value="3"/>
</dbReference>
<evidence type="ECO:0000256" key="1">
    <source>
        <dbReference type="ARBA" id="ARBA00004123"/>
    </source>
</evidence>
<keyword evidence="16" id="KW-1185">Reference proteome</keyword>
<dbReference type="GO" id="GO:0010629">
    <property type="term" value="P:negative regulation of gene expression"/>
    <property type="evidence" value="ECO:0007669"/>
    <property type="project" value="Ensembl"/>
</dbReference>
<dbReference type="PANTHER" id="PTHR23235:SF175">
    <property type="entry name" value="C2H2-TYPE DOMAIN-CONTAINING PROTEIN"/>
    <property type="match status" value="1"/>
</dbReference>
<dbReference type="FunFam" id="3.30.160.60:FF:000018">
    <property type="entry name" value="Krueppel-like factor 15"/>
    <property type="match status" value="1"/>
</dbReference>
<dbReference type="GeneID" id="105898955"/>
<evidence type="ECO:0000256" key="10">
    <source>
        <dbReference type="ARBA" id="ARBA00023125"/>
    </source>
</evidence>
<evidence type="ECO:0000256" key="9">
    <source>
        <dbReference type="ARBA" id="ARBA00023015"/>
    </source>
</evidence>
<evidence type="ECO:0000256" key="13">
    <source>
        <dbReference type="ARBA" id="ARBA00023242"/>
    </source>
</evidence>
<feature type="domain" description="C2H2-type" evidence="15">
    <location>
        <begin position="327"/>
        <end position="356"/>
    </location>
</feature>
<dbReference type="CTD" id="128209"/>
<dbReference type="OrthoDB" id="4748970at2759"/>
<reference evidence="17" key="1">
    <citation type="submission" date="2025-08" db="UniProtKB">
        <authorList>
            <consortium name="RefSeq"/>
        </authorList>
    </citation>
    <scope>IDENTIFICATION</scope>
</reference>
<dbReference type="GO" id="GO:0030218">
    <property type="term" value="P:erythrocyte differentiation"/>
    <property type="evidence" value="ECO:0007669"/>
    <property type="project" value="Ensembl"/>
</dbReference>
<evidence type="ECO:0000259" key="15">
    <source>
        <dbReference type="PROSITE" id="PS50157"/>
    </source>
</evidence>
<feature type="domain" description="C2H2-type" evidence="15">
    <location>
        <begin position="357"/>
        <end position="386"/>
    </location>
</feature>
<keyword evidence="7" id="KW-0862">Zinc</keyword>
<keyword evidence="11" id="KW-0010">Activator</keyword>
<dbReference type="GO" id="GO:0008270">
    <property type="term" value="F:zinc ion binding"/>
    <property type="evidence" value="ECO:0007669"/>
    <property type="project" value="UniProtKB-KW"/>
</dbReference>
<evidence type="ECO:0000256" key="2">
    <source>
        <dbReference type="ARBA" id="ARBA00006991"/>
    </source>
</evidence>
<keyword evidence="8" id="KW-0832">Ubl conjugation</keyword>
<comment type="subcellular location">
    <subcellularLocation>
        <location evidence="1">Nucleus</location>
    </subcellularLocation>
</comment>
<organism evidence="16 17">
    <name type="scientific">Clupea harengus</name>
    <name type="common">Atlantic herring</name>
    <dbReference type="NCBI Taxonomy" id="7950"/>
    <lineage>
        <taxon>Eukaryota</taxon>
        <taxon>Metazoa</taxon>
        <taxon>Chordata</taxon>
        <taxon>Craniata</taxon>
        <taxon>Vertebrata</taxon>
        <taxon>Euteleostomi</taxon>
        <taxon>Actinopterygii</taxon>
        <taxon>Neopterygii</taxon>
        <taxon>Teleostei</taxon>
        <taxon>Clupei</taxon>
        <taxon>Clupeiformes</taxon>
        <taxon>Clupeoidei</taxon>
        <taxon>Clupeidae</taxon>
        <taxon>Clupea</taxon>
    </lineage>
</organism>
<dbReference type="GO" id="GO:0035188">
    <property type="term" value="P:hatching"/>
    <property type="evidence" value="ECO:0007669"/>
    <property type="project" value="Ensembl"/>
</dbReference>
<evidence type="ECO:0000313" key="16">
    <source>
        <dbReference type="Proteomes" id="UP000515152"/>
    </source>
</evidence>
<name>A0A6P3VUD2_CLUHA</name>